<proteinExistence type="predicted"/>
<gene>
    <name evidence="2" type="ORF">BD410DRAFT_54797</name>
</gene>
<dbReference type="Gene3D" id="1.20.1280.50">
    <property type="match status" value="1"/>
</dbReference>
<organism evidence="2 3">
    <name type="scientific">Rickenella mellea</name>
    <dbReference type="NCBI Taxonomy" id="50990"/>
    <lineage>
        <taxon>Eukaryota</taxon>
        <taxon>Fungi</taxon>
        <taxon>Dikarya</taxon>
        <taxon>Basidiomycota</taxon>
        <taxon>Agaricomycotina</taxon>
        <taxon>Agaricomycetes</taxon>
        <taxon>Hymenochaetales</taxon>
        <taxon>Rickenellaceae</taxon>
        <taxon>Rickenella</taxon>
    </lineage>
</organism>
<dbReference type="Proteomes" id="UP000294933">
    <property type="component" value="Unassembled WGS sequence"/>
</dbReference>
<dbReference type="InterPro" id="IPR001810">
    <property type="entry name" value="F-box_dom"/>
</dbReference>
<evidence type="ECO:0000259" key="1">
    <source>
        <dbReference type="PROSITE" id="PS50181"/>
    </source>
</evidence>
<dbReference type="OrthoDB" id="3023006at2759"/>
<protein>
    <recommendedName>
        <fullName evidence="1">F-box domain-containing protein</fullName>
    </recommendedName>
</protein>
<name>A0A4R5XHN2_9AGAM</name>
<dbReference type="EMBL" id="ML170156">
    <property type="protein sequence ID" value="TDL30165.1"/>
    <property type="molecule type" value="Genomic_DNA"/>
</dbReference>
<dbReference type="AlphaFoldDB" id="A0A4R5XHN2"/>
<sequence>MRSLLEVIEDRIHVLQKECNPLTLRHRFSTLPDDILQRVFEVGSTPDKHGCRFSLQVSHVSRRFRDVALRTPRMWNVVHDGQTIAQITTSLSRSKSVDIGVFVGDQWEFESNWRRTNIETFMNIVTQHSQRWSMFGCYVNEGEDDVMGRCLACPGLALPNLTSLSCSRAYFEDPPGLGLFSSWSKPLLSQFYGSDITLQPSMLGENLTSCHLDFDGREDEDRTWNFTGVLDALASTRALSELTLNFEDVRSEHIVQDIPDISIPSLATFHMSFIRCNTSKLIPPIMFALRTPNLSHLFVTLDMRSDCQDDSKTPIAAIFLDEKPYPHLLSLNLTAHNNELILPDLLVFLATKSPSLVNLSFEGVDFDPTRLPNDCPVSWATVKLDFCDLLLDESIESIIENVQQNGKWDDFKKLKISNCRGLSLSYLRDLKARIGDKLDYELQH</sequence>
<feature type="domain" description="F-box" evidence="1">
    <location>
        <begin position="25"/>
        <end position="78"/>
    </location>
</feature>
<dbReference type="VEuPathDB" id="FungiDB:BD410DRAFT_54797"/>
<dbReference type="PROSITE" id="PS50181">
    <property type="entry name" value="FBOX"/>
    <property type="match status" value="1"/>
</dbReference>
<accession>A0A4R5XHN2</accession>
<reference evidence="2 3" key="1">
    <citation type="submission" date="2018-06" db="EMBL/GenBank/DDBJ databases">
        <title>A transcriptomic atlas of mushroom development highlights an independent origin of complex multicellularity.</title>
        <authorList>
            <consortium name="DOE Joint Genome Institute"/>
            <person name="Krizsan K."/>
            <person name="Almasi E."/>
            <person name="Merenyi Z."/>
            <person name="Sahu N."/>
            <person name="Viragh M."/>
            <person name="Koszo T."/>
            <person name="Mondo S."/>
            <person name="Kiss B."/>
            <person name="Balint B."/>
            <person name="Kues U."/>
            <person name="Barry K."/>
            <person name="Hegedus J.C."/>
            <person name="Henrissat B."/>
            <person name="Johnson J."/>
            <person name="Lipzen A."/>
            <person name="Ohm R."/>
            <person name="Nagy I."/>
            <person name="Pangilinan J."/>
            <person name="Yan J."/>
            <person name="Xiong Y."/>
            <person name="Grigoriev I.V."/>
            <person name="Hibbett D.S."/>
            <person name="Nagy L.G."/>
        </authorList>
    </citation>
    <scope>NUCLEOTIDE SEQUENCE [LARGE SCALE GENOMIC DNA]</scope>
    <source>
        <strain evidence="2 3">SZMC22713</strain>
    </source>
</reference>
<keyword evidence="3" id="KW-1185">Reference proteome</keyword>
<evidence type="ECO:0000313" key="2">
    <source>
        <dbReference type="EMBL" id="TDL30165.1"/>
    </source>
</evidence>
<evidence type="ECO:0000313" key="3">
    <source>
        <dbReference type="Proteomes" id="UP000294933"/>
    </source>
</evidence>